<comment type="caution">
    <text evidence="2">The sequence shown here is derived from an EMBL/GenBank/DDBJ whole genome shotgun (WGS) entry which is preliminary data.</text>
</comment>
<dbReference type="Proteomes" id="UP000011988">
    <property type="component" value="Unassembled WGS sequence"/>
</dbReference>
<feature type="transmembrane region" description="Helical" evidence="1">
    <location>
        <begin position="74"/>
        <end position="98"/>
    </location>
</feature>
<accession>M6CQR8</accession>
<name>M6CQR8_9LEPT</name>
<keyword evidence="1" id="KW-0812">Transmembrane</keyword>
<feature type="transmembrane region" description="Helical" evidence="1">
    <location>
        <begin position="118"/>
        <end position="138"/>
    </location>
</feature>
<dbReference type="OrthoDB" id="343772at2"/>
<dbReference type="PATRIC" id="fig|1218565.3.peg.2581"/>
<proteinExistence type="predicted"/>
<feature type="transmembrane region" description="Helical" evidence="1">
    <location>
        <begin position="150"/>
        <end position="167"/>
    </location>
</feature>
<evidence type="ECO:0000313" key="2">
    <source>
        <dbReference type="EMBL" id="EMJ94287.1"/>
    </source>
</evidence>
<dbReference type="EMBL" id="ANIK01000053">
    <property type="protein sequence ID" value="EMJ94287.1"/>
    <property type="molecule type" value="Genomic_DNA"/>
</dbReference>
<evidence type="ECO:0000313" key="3">
    <source>
        <dbReference type="Proteomes" id="UP000011988"/>
    </source>
</evidence>
<evidence type="ECO:0000256" key="1">
    <source>
        <dbReference type="SAM" id="Phobius"/>
    </source>
</evidence>
<reference evidence="2 3" key="1">
    <citation type="submission" date="2013-01" db="EMBL/GenBank/DDBJ databases">
        <authorList>
            <person name="Harkins D.M."/>
            <person name="Durkin A.S."/>
            <person name="Brinkac L.M."/>
            <person name="Haft D.H."/>
            <person name="Selengut J.D."/>
            <person name="Sanka R."/>
            <person name="DePew J."/>
            <person name="Purushe J."/>
            <person name="Galloway R.L."/>
            <person name="Vinetz J.M."/>
            <person name="Sutton G.G."/>
            <person name="Nierman W.C."/>
            <person name="Fouts D.E."/>
        </authorList>
    </citation>
    <scope>NUCLEOTIDE SEQUENCE [LARGE SCALE GENOMIC DNA]</scope>
    <source>
        <strain evidence="2 3">79601</strain>
    </source>
</reference>
<sequence length="168" mass="20141">MFFRCFQICIQIAYPRSFSKRMKDALQVHLEDSYRDGSFRIFHLFDVIVSGFRERISNELRSFLLLWEHDRSCALGLTLLVPWDLFLTLIFASLFVRGAGWLKFFHNFPYERNDSAEFFLPFLLFLAGILLVQDLFLLKKKRSVFKRYSFMFYINMSLVVLFFLILIL</sequence>
<organism evidence="2 3">
    <name type="scientific">Leptospira alstonii serovar Sichuan str. 79601</name>
    <dbReference type="NCBI Taxonomy" id="1218565"/>
    <lineage>
        <taxon>Bacteria</taxon>
        <taxon>Pseudomonadati</taxon>
        <taxon>Spirochaetota</taxon>
        <taxon>Spirochaetia</taxon>
        <taxon>Leptospirales</taxon>
        <taxon>Leptospiraceae</taxon>
        <taxon>Leptospira</taxon>
    </lineage>
</organism>
<dbReference type="RefSeq" id="WP_020773762.1">
    <property type="nucleotide sequence ID" value="NZ_ANIK01000053.1"/>
</dbReference>
<keyword evidence="1" id="KW-0472">Membrane</keyword>
<keyword evidence="1" id="KW-1133">Transmembrane helix</keyword>
<dbReference type="AlphaFoldDB" id="M6CQR8"/>
<protein>
    <submittedName>
        <fullName evidence="2">Uncharacterized protein</fullName>
    </submittedName>
</protein>
<gene>
    <name evidence="2" type="ORF">LEP1GSC194_3740</name>
</gene>